<dbReference type="EnsemblMetazoa" id="XM_029486130.1">
    <property type="protein sequence ID" value="XP_029341990.1"/>
    <property type="gene ID" value="LOC100575679"/>
</dbReference>
<dbReference type="Proteomes" id="UP000007819">
    <property type="component" value="Chromosome X"/>
</dbReference>
<proteinExistence type="predicted"/>
<sequence>MYPEDSIMCCLFPNSCNMFPRTLLMTFLDTSGLTSNPWQSTWLYVYMIIFIICLLKYVGKLIVHNDSSEENCIQELLLQKEEIMECIDNNFVSDENNSECNEVMAVSRVGQGEPEPVGCPVNALKNKPIPCESEEVSGRF</sequence>
<dbReference type="AlphaFoldDB" id="A0A8R2JML5"/>
<name>A0A8R2JML5_ACYPI</name>
<evidence type="ECO:0000313" key="3">
    <source>
        <dbReference type="Proteomes" id="UP000007819"/>
    </source>
</evidence>
<reference evidence="3" key="1">
    <citation type="submission" date="2010-06" db="EMBL/GenBank/DDBJ databases">
        <authorList>
            <person name="Jiang H."/>
            <person name="Abraham K."/>
            <person name="Ali S."/>
            <person name="Alsbrooks S.L."/>
            <person name="Anim B.N."/>
            <person name="Anosike U.S."/>
            <person name="Attaway T."/>
            <person name="Bandaranaike D.P."/>
            <person name="Battles P.K."/>
            <person name="Bell S.N."/>
            <person name="Bell A.V."/>
            <person name="Beltran B."/>
            <person name="Bickham C."/>
            <person name="Bustamante Y."/>
            <person name="Caleb T."/>
            <person name="Canada A."/>
            <person name="Cardenas V."/>
            <person name="Carter K."/>
            <person name="Chacko J."/>
            <person name="Chandrabose M.N."/>
            <person name="Chavez D."/>
            <person name="Chavez A."/>
            <person name="Chen L."/>
            <person name="Chu H.-S."/>
            <person name="Claassen K.J."/>
            <person name="Cockrell R."/>
            <person name="Collins M."/>
            <person name="Cooper J.A."/>
            <person name="Cree A."/>
            <person name="Curry S.M."/>
            <person name="Da Y."/>
            <person name="Dao M.D."/>
            <person name="Das B."/>
            <person name="Davila M.-L."/>
            <person name="Davy-Carroll L."/>
            <person name="Denson S."/>
            <person name="Dinh H."/>
            <person name="Ebong V.E."/>
            <person name="Edwards J.R."/>
            <person name="Egan A."/>
            <person name="El-Daye J."/>
            <person name="Escobedo L."/>
            <person name="Fernandez S."/>
            <person name="Fernando P.R."/>
            <person name="Flagg N."/>
            <person name="Forbes L.D."/>
            <person name="Fowler R.G."/>
            <person name="Fu Q."/>
            <person name="Gabisi R.A."/>
            <person name="Ganer J."/>
            <person name="Garbino Pronczuk A."/>
            <person name="Garcia R.M."/>
            <person name="Garner T."/>
            <person name="Garrett T.E."/>
            <person name="Gonzalez D.A."/>
            <person name="Hamid H."/>
            <person name="Hawkins E.S."/>
            <person name="Hirani K."/>
            <person name="Hogues M.E."/>
            <person name="Hollins B."/>
            <person name="Hsiao C.-H."/>
            <person name="Jabil R."/>
            <person name="James M.L."/>
            <person name="Jhangiani S.N."/>
            <person name="Johnson B."/>
            <person name="Johnson Q."/>
            <person name="Joshi V."/>
            <person name="Kalu J.B."/>
            <person name="Kam C."/>
            <person name="Kashfia A."/>
            <person name="Keebler J."/>
            <person name="Kisamo H."/>
            <person name="Kovar C.L."/>
            <person name="Lago L.A."/>
            <person name="Lai C.-Y."/>
            <person name="Laidlaw J."/>
            <person name="Lara F."/>
            <person name="Le T.-K."/>
            <person name="Lee S.L."/>
            <person name="Legall F.H."/>
            <person name="Lemon S.J."/>
            <person name="Lewis L.R."/>
            <person name="Li B."/>
            <person name="Liu Y."/>
            <person name="Liu Y.-S."/>
            <person name="Lopez J."/>
            <person name="Lozado R.J."/>
            <person name="Lu J."/>
            <person name="Madu R.C."/>
            <person name="Maheshwari M."/>
            <person name="Maheshwari R."/>
            <person name="Malloy K."/>
            <person name="Martinez E."/>
            <person name="Mathew T."/>
            <person name="Mercado I.C."/>
            <person name="Mercado C."/>
            <person name="Meyer B."/>
            <person name="Montgomery K."/>
            <person name="Morgan M.B."/>
            <person name="Munidasa M."/>
            <person name="Nazareth L.V."/>
            <person name="Nelson J."/>
            <person name="Ng B.M."/>
            <person name="Nguyen N.B."/>
            <person name="Nguyen P.Q."/>
            <person name="Nguyen T."/>
            <person name="Obregon M."/>
            <person name="Okwuonu G.O."/>
            <person name="Onwere C.G."/>
            <person name="Orozco G."/>
            <person name="Parra A."/>
            <person name="Patel S."/>
            <person name="Patil S."/>
            <person name="Perez A."/>
            <person name="Perez Y."/>
            <person name="Pham C."/>
            <person name="Primus E.L."/>
            <person name="Pu L.-L."/>
            <person name="Puazo M."/>
            <person name="Qin X."/>
            <person name="Quiroz J.B."/>
            <person name="Reese J."/>
            <person name="Richards S."/>
            <person name="Rives C.M."/>
            <person name="Robberts R."/>
            <person name="Ruiz S.J."/>
            <person name="Ruiz M.J."/>
            <person name="Santibanez J."/>
            <person name="Schneider B.W."/>
            <person name="Sisson I."/>
            <person name="Smith M."/>
            <person name="Sodergren E."/>
            <person name="Song X.-Z."/>
            <person name="Song B.B."/>
            <person name="Summersgill H."/>
            <person name="Thelus R."/>
            <person name="Thornton R.D."/>
            <person name="Trejos Z.Y."/>
            <person name="Usmani K."/>
            <person name="Vattathil S."/>
            <person name="Villasana D."/>
            <person name="Walker D.L."/>
            <person name="Wang S."/>
            <person name="Wang K."/>
            <person name="White C.S."/>
            <person name="Williams A.C."/>
            <person name="Williamson J."/>
            <person name="Wilson K."/>
            <person name="Woghiren I.O."/>
            <person name="Woodworth J.R."/>
            <person name="Worley K.C."/>
            <person name="Wright R.A."/>
            <person name="Wu W."/>
            <person name="Young L."/>
            <person name="Zhang L."/>
            <person name="Zhang J."/>
            <person name="Zhu Y."/>
            <person name="Muzny D.M."/>
            <person name="Weinstock G."/>
            <person name="Gibbs R.A."/>
        </authorList>
    </citation>
    <scope>NUCLEOTIDE SEQUENCE [LARGE SCALE GENOMIC DNA]</scope>
    <source>
        <strain evidence="3">LSR1</strain>
    </source>
</reference>
<organism evidence="2 3">
    <name type="scientific">Acyrthosiphon pisum</name>
    <name type="common">Pea aphid</name>
    <dbReference type="NCBI Taxonomy" id="7029"/>
    <lineage>
        <taxon>Eukaryota</taxon>
        <taxon>Metazoa</taxon>
        <taxon>Ecdysozoa</taxon>
        <taxon>Arthropoda</taxon>
        <taxon>Hexapoda</taxon>
        <taxon>Insecta</taxon>
        <taxon>Pterygota</taxon>
        <taxon>Neoptera</taxon>
        <taxon>Paraneoptera</taxon>
        <taxon>Hemiptera</taxon>
        <taxon>Sternorrhyncha</taxon>
        <taxon>Aphidomorpha</taxon>
        <taxon>Aphidoidea</taxon>
        <taxon>Aphididae</taxon>
        <taxon>Macrosiphini</taxon>
        <taxon>Acyrthosiphon</taxon>
    </lineage>
</organism>
<dbReference type="KEGG" id="api:100575679"/>
<keyword evidence="1" id="KW-1133">Transmembrane helix</keyword>
<reference evidence="2" key="2">
    <citation type="submission" date="2022-06" db="UniProtKB">
        <authorList>
            <consortium name="EnsemblMetazoa"/>
        </authorList>
    </citation>
    <scope>IDENTIFICATION</scope>
</reference>
<evidence type="ECO:0000313" key="2">
    <source>
        <dbReference type="EnsemblMetazoa" id="XP_029341990.1"/>
    </source>
</evidence>
<keyword evidence="3" id="KW-1185">Reference proteome</keyword>
<feature type="transmembrane region" description="Helical" evidence="1">
    <location>
        <begin position="41"/>
        <end position="58"/>
    </location>
</feature>
<keyword evidence="1" id="KW-0472">Membrane</keyword>
<protein>
    <submittedName>
        <fullName evidence="2">Uncharacterized protein</fullName>
    </submittedName>
</protein>
<accession>A0A8R2JML5</accession>
<dbReference type="GeneID" id="100575679"/>
<evidence type="ECO:0000256" key="1">
    <source>
        <dbReference type="SAM" id="Phobius"/>
    </source>
</evidence>
<dbReference type="RefSeq" id="XP_029341990.1">
    <property type="nucleotide sequence ID" value="XM_029486130.1"/>
</dbReference>
<dbReference type="OrthoDB" id="6620098at2759"/>
<keyword evidence="1" id="KW-0812">Transmembrane</keyword>